<name>A0A5B7E0J7_PORTR</name>
<organism evidence="1 2">
    <name type="scientific">Portunus trituberculatus</name>
    <name type="common">Swimming crab</name>
    <name type="synonym">Neptunus trituberculatus</name>
    <dbReference type="NCBI Taxonomy" id="210409"/>
    <lineage>
        <taxon>Eukaryota</taxon>
        <taxon>Metazoa</taxon>
        <taxon>Ecdysozoa</taxon>
        <taxon>Arthropoda</taxon>
        <taxon>Crustacea</taxon>
        <taxon>Multicrustacea</taxon>
        <taxon>Malacostraca</taxon>
        <taxon>Eumalacostraca</taxon>
        <taxon>Eucarida</taxon>
        <taxon>Decapoda</taxon>
        <taxon>Pleocyemata</taxon>
        <taxon>Brachyura</taxon>
        <taxon>Eubrachyura</taxon>
        <taxon>Portunoidea</taxon>
        <taxon>Portunidae</taxon>
        <taxon>Portuninae</taxon>
        <taxon>Portunus</taxon>
    </lineage>
</organism>
<dbReference type="Proteomes" id="UP000324222">
    <property type="component" value="Unassembled WGS sequence"/>
</dbReference>
<dbReference type="EMBL" id="VSRR010001671">
    <property type="protein sequence ID" value="MPC26929.1"/>
    <property type="molecule type" value="Genomic_DNA"/>
</dbReference>
<proteinExistence type="predicted"/>
<dbReference type="AlphaFoldDB" id="A0A5B7E0J7"/>
<evidence type="ECO:0000313" key="1">
    <source>
        <dbReference type="EMBL" id="MPC26929.1"/>
    </source>
</evidence>
<sequence length="111" mass="12687">MVRSRTDGGQQACVDRRSLCHDSEASLTHTLSEIKESECSLAGEKYARMPEYPAPRVSWRRRLRGSRGAGWSRVHFALFVSPGVFSLTTLRFPRRGRFILYNGYHSAGRKR</sequence>
<comment type="caution">
    <text evidence="1">The sequence shown here is derived from an EMBL/GenBank/DDBJ whole genome shotgun (WGS) entry which is preliminary data.</text>
</comment>
<gene>
    <name evidence="1" type="ORF">E2C01_020080</name>
</gene>
<evidence type="ECO:0000313" key="2">
    <source>
        <dbReference type="Proteomes" id="UP000324222"/>
    </source>
</evidence>
<reference evidence="1 2" key="1">
    <citation type="submission" date="2019-05" db="EMBL/GenBank/DDBJ databases">
        <title>Another draft genome of Portunus trituberculatus and its Hox gene families provides insights of decapod evolution.</title>
        <authorList>
            <person name="Jeong J.-H."/>
            <person name="Song I."/>
            <person name="Kim S."/>
            <person name="Choi T."/>
            <person name="Kim D."/>
            <person name="Ryu S."/>
            <person name="Kim W."/>
        </authorList>
    </citation>
    <scope>NUCLEOTIDE SEQUENCE [LARGE SCALE GENOMIC DNA]</scope>
    <source>
        <tissue evidence="1">Muscle</tissue>
    </source>
</reference>
<accession>A0A5B7E0J7</accession>
<protein>
    <submittedName>
        <fullName evidence="1">Uncharacterized protein</fullName>
    </submittedName>
</protein>
<keyword evidence="2" id="KW-1185">Reference proteome</keyword>